<sequence length="675" mass="72751">MTAQQQVTFKARENPPKLGASVNGIFTTAITVDTIADDFIPKSQLDTGKVIIKLAALSQPEEDDDYDVWAAVAGQPLQQILYGILGPIADRTDPMLIEIDKALLPDLPQPATPTAYDLQVLVYKNGAGTDDPSNVVSVVIDENPPFGLKFPTKRLTPPTPNATFTNAPADAQRLVNEAWMQANANLQLVFGVAYPNRRLDDKLELHLVSGVAPNIVDIVVFDAVVPASGAITVPNTELRKHRNGRVMAHYFWTDHVGNRSASSTPAALLTLGLALDPVLRKAPLVPATDPNATTTIYLDNFLKPDGTEEPISSIVERAFIDNLEPGDEVQVYIEDALDPTNFKMLGPVAITNADVTFPVPYTGFFADLFGPYEEASEFKIWAEVVRGANTFPSPELFFWADLYPAGGLYPELPELVNPAFALPVTTGASNVPNTLQPGDRDKPGKIEVTLALADPPLNSTETAKFYLDGKYVDEVSPFADMTTFSVTVPAITIGALPTPTVKAHWTRQKTGIDKNVVSSPSQDVAVSGKKIDLLQPTIRIRNPLKDQCDCFAMNNAATNWRLALGIPKDPVNLPVGTVITVHMEAHSNATATALIPNTADSQPYTILAAGTPDVASVGTAAIFKLAQPKQNALAWIKLWYTANIGGVQTSIELVKKLDTITSSAEYCDRTPVPAT</sequence>
<dbReference type="EMBL" id="CP022313">
    <property type="protein sequence ID" value="AXJ08109.1"/>
    <property type="molecule type" value="Genomic_DNA"/>
</dbReference>
<organism evidence="1 2">
    <name type="scientific">Pseudomonas fluorescens</name>
    <dbReference type="NCBI Taxonomy" id="294"/>
    <lineage>
        <taxon>Bacteria</taxon>
        <taxon>Pseudomonadati</taxon>
        <taxon>Pseudomonadota</taxon>
        <taxon>Gammaproteobacteria</taxon>
        <taxon>Pseudomonadales</taxon>
        <taxon>Pseudomonadaceae</taxon>
        <taxon>Pseudomonas</taxon>
    </lineage>
</organism>
<dbReference type="Proteomes" id="UP000254535">
    <property type="component" value="Chromosome"/>
</dbReference>
<reference evidence="1 2" key="1">
    <citation type="submission" date="2017-07" db="EMBL/GenBank/DDBJ databases">
        <title>Genome sequence of Pseudomonas NEP1.</title>
        <authorList>
            <person name="Nascimento F.X."/>
        </authorList>
    </citation>
    <scope>NUCLEOTIDE SEQUENCE [LARGE SCALE GENOMIC DNA]</scope>
    <source>
        <strain evidence="1 2">NEP1</strain>
    </source>
</reference>
<evidence type="ECO:0000313" key="1">
    <source>
        <dbReference type="EMBL" id="AXJ08109.1"/>
    </source>
</evidence>
<evidence type="ECO:0000313" key="2">
    <source>
        <dbReference type="Proteomes" id="UP000254535"/>
    </source>
</evidence>
<protein>
    <submittedName>
        <fullName evidence="1">Uncharacterized protein</fullName>
    </submittedName>
</protein>
<proteinExistence type="predicted"/>
<accession>A0A345V5V7</accession>
<gene>
    <name evidence="1" type="ORF">CFN16_14315</name>
</gene>
<name>A0A345V5V7_PSEFL</name>
<dbReference type="AlphaFoldDB" id="A0A345V5V7"/>